<dbReference type="AlphaFoldDB" id="A0AAV7EC75"/>
<protein>
    <recommendedName>
        <fullName evidence="5">Pentatricopeptide repeat-containing protein</fullName>
    </recommendedName>
</protein>
<keyword evidence="4" id="KW-1185">Reference proteome</keyword>
<gene>
    <name evidence="3" type="ORF">H6P81_011818</name>
</gene>
<comment type="caution">
    <text evidence="3">The sequence shown here is derived from an EMBL/GenBank/DDBJ whole genome shotgun (WGS) entry which is preliminary data.</text>
</comment>
<dbReference type="Pfam" id="PF01535">
    <property type="entry name" value="PPR"/>
    <property type="match status" value="1"/>
</dbReference>
<dbReference type="Pfam" id="PF13041">
    <property type="entry name" value="PPR_2"/>
    <property type="match status" value="2"/>
</dbReference>
<keyword evidence="1" id="KW-0677">Repeat</keyword>
<dbReference type="PANTHER" id="PTHR45613:SF207">
    <property type="entry name" value="OS08G0300700 PROTEIN"/>
    <property type="match status" value="1"/>
</dbReference>
<feature type="repeat" description="PPR" evidence="2">
    <location>
        <begin position="164"/>
        <end position="198"/>
    </location>
</feature>
<dbReference type="PROSITE" id="PS51375">
    <property type="entry name" value="PPR"/>
    <property type="match status" value="5"/>
</dbReference>
<feature type="repeat" description="PPR" evidence="2">
    <location>
        <begin position="234"/>
        <end position="264"/>
    </location>
</feature>
<dbReference type="EMBL" id="JAINDJ010000005">
    <property type="protein sequence ID" value="KAG9445690.1"/>
    <property type="molecule type" value="Genomic_DNA"/>
</dbReference>
<dbReference type="Gene3D" id="1.25.40.10">
    <property type="entry name" value="Tetratricopeptide repeat domain"/>
    <property type="match status" value="3"/>
</dbReference>
<dbReference type="InterPro" id="IPR011990">
    <property type="entry name" value="TPR-like_helical_dom_sf"/>
</dbReference>
<organism evidence="3 4">
    <name type="scientific">Aristolochia fimbriata</name>
    <name type="common">White veined hardy Dutchman's pipe vine</name>
    <dbReference type="NCBI Taxonomy" id="158543"/>
    <lineage>
        <taxon>Eukaryota</taxon>
        <taxon>Viridiplantae</taxon>
        <taxon>Streptophyta</taxon>
        <taxon>Embryophyta</taxon>
        <taxon>Tracheophyta</taxon>
        <taxon>Spermatophyta</taxon>
        <taxon>Magnoliopsida</taxon>
        <taxon>Magnoliidae</taxon>
        <taxon>Piperales</taxon>
        <taxon>Aristolochiaceae</taxon>
        <taxon>Aristolochia</taxon>
    </lineage>
</organism>
<dbReference type="PANTHER" id="PTHR45613">
    <property type="entry name" value="PENTATRICOPEPTIDE REPEAT-CONTAINING PROTEIN"/>
    <property type="match status" value="1"/>
</dbReference>
<dbReference type="Pfam" id="PF12854">
    <property type="entry name" value="PPR_1"/>
    <property type="match status" value="1"/>
</dbReference>
<dbReference type="InterPro" id="IPR002885">
    <property type="entry name" value="PPR_rpt"/>
</dbReference>
<dbReference type="NCBIfam" id="TIGR00756">
    <property type="entry name" value="PPR"/>
    <property type="match status" value="5"/>
</dbReference>
<feature type="repeat" description="PPR" evidence="2">
    <location>
        <begin position="300"/>
        <end position="334"/>
    </location>
</feature>
<feature type="repeat" description="PPR" evidence="2">
    <location>
        <begin position="199"/>
        <end position="233"/>
    </location>
</feature>
<proteinExistence type="predicted"/>
<sequence>MSLSMLLNQSSGSIDCVNEFRVTPKCLILGNVNCLNIVHPSSVLKCSTLDLEQSSSFRCHSSIRRTRSQCRGQQGDIYVEKVIVRDNERSKSERYVSGLNKKPGDPQKYVSQASEAPVLCLEGAFVHNNEDSNNAILLKFCNNGKLMEAANLVEVMARINQIPDFPVCENVIRGLIKANRVDKARKVLGIMVMSGGVPDIITYNMVIGGLCRKGQLGASIELLQSMSLSGCPPDVITYNTILRCLFNLGRFDQAISFWKDELRKDRLTYGSLIRGFCQNDSMEEAVGLLKETGRKNIKIGVGIFSVVIQGLCRKKKLDLAIQVLDMMISRRCKPDKTIYASIIDSLAASGLNDEAVELHSRFFFVCGLYITLVRTANTLQLLLISVTGYRFQHIRVIDEKEFHLYVLFVSLRSLVVLDASIVKYFIKKLQGQVFVIAFHWLQGVSKFCAEKKKERI</sequence>
<evidence type="ECO:0000256" key="2">
    <source>
        <dbReference type="PROSITE-ProRule" id="PRU00708"/>
    </source>
</evidence>
<evidence type="ECO:0000256" key="1">
    <source>
        <dbReference type="ARBA" id="ARBA00022737"/>
    </source>
</evidence>
<feature type="repeat" description="PPR" evidence="2">
    <location>
        <begin position="265"/>
        <end position="299"/>
    </location>
</feature>
<accession>A0AAV7EC75</accession>
<dbReference type="Proteomes" id="UP000825729">
    <property type="component" value="Unassembled WGS sequence"/>
</dbReference>
<evidence type="ECO:0000313" key="3">
    <source>
        <dbReference type="EMBL" id="KAG9445690.1"/>
    </source>
</evidence>
<evidence type="ECO:0008006" key="5">
    <source>
        <dbReference type="Google" id="ProtNLM"/>
    </source>
</evidence>
<reference evidence="3 4" key="1">
    <citation type="submission" date="2021-07" db="EMBL/GenBank/DDBJ databases">
        <title>The Aristolochia fimbriata genome: insights into angiosperm evolution, floral development and chemical biosynthesis.</title>
        <authorList>
            <person name="Jiao Y."/>
        </authorList>
    </citation>
    <scope>NUCLEOTIDE SEQUENCE [LARGE SCALE GENOMIC DNA]</scope>
    <source>
        <strain evidence="3">IBCAS-2021</strain>
        <tissue evidence="3">Leaf</tissue>
    </source>
</reference>
<evidence type="ECO:0000313" key="4">
    <source>
        <dbReference type="Proteomes" id="UP000825729"/>
    </source>
</evidence>
<name>A0AAV7EC75_ARIFI</name>